<evidence type="ECO:0000313" key="2">
    <source>
        <dbReference type="Proteomes" id="UP000058857"/>
    </source>
</evidence>
<dbReference type="EMBL" id="CP012029">
    <property type="protein sequence ID" value="ALO26405.1"/>
    <property type="molecule type" value="Genomic_DNA"/>
</dbReference>
<dbReference type="AlphaFoldDB" id="A0A0S2ISD1"/>
<protein>
    <submittedName>
        <fullName evidence="1">Uncharacterized protein</fullName>
    </submittedName>
</protein>
<accession>A0A0S2ISD1</accession>
<reference evidence="1 2" key="1">
    <citation type="journal article" date="2015" name="PLoS Negl. Trop. Dis.">
        <title>Distribution of Plasmids in Distinct Leptospira Pathogenic Species.</title>
        <authorList>
            <person name="Wang Y."/>
            <person name="Zhuang X."/>
            <person name="Zhong Y."/>
            <person name="Zhang C."/>
            <person name="Zhang Y."/>
            <person name="Zeng L."/>
            <person name="Zhu Y."/>
            <person name="He P."/>
            <person name="Dong K."/>
            <person name="Pal U."/>
            <person name="Guo X."/>
            <person name="Qin J."/>
        </authorList>
    </citation>
    <scope>NUCLEOTIDE SEQUENCE [LARGE SCALE GENOMIC DNA]</scope>
    <source>
        <strain evidence="1 2">56604</strain>
    </source>
</reference>
<sequence length="69" mass="8103">MKRFLRKRFRSRAILAMKFASDLPELSYNASQNPGLLCQKDQAARFCLIFGTESYIEFIRVVEKFHNSN</sequence>
<dbReference type="Proteomes" id="UP000058857">
    <property type="component" value="Chromosome 1"/>
</dbReference>
<gene>
    <name evidence="1" type="ORF">LBBP_02143</name>
</gene>
<dbReference type="PATRIC" id="fig|280505.15.peg.2097"/>
<evidence type="ECO:0000313" key="1">
    <source>
        <dbReference type="EMBL" id="ALO26405.1"/>
    </source>
</evidence>
<name>A0A0S2ISD1_LEPBO</name>
<organism evidence="1">
    <name type="scientific">Leptospira borgpetersenii serovar Ballum</name>
    <dbReference type="NCBI Taxonomy" id="280505"/>
    <lineage>
        <taxon>Bacteria</taxon>
        <taxon>Pseudomonadati</taxon>
        <taxon>Spirochaetota</taxon>
        <taxon>Spirochaetia</taxon>
        <taxon>Leptospirales</taxon>
        <taxon>Leptospiraceae</taxon>
        <taxon>Leptospira</taxon>
    </lineage>
</organism>
<proteinExistence type="predicted"/>